<protein>
    <recommendedName>
        <fullName evidence="1">Choline/carnitine acyltransferase domain-containing protein</fullName>
    </recommendedName>
</protein>
<accession>A0A2G9RTC3</accession>
<evidence type="ECO:0000313" key="3">
    <source>
        <dbReference type="Proteomes" id="UP000228934"/>
    </source>
</evidence>
<dbReference type="Pfam" id="PF00755">
    <property type="entry name" value="Carn_acyltransf"/>
    <property type="match status" value="1"/>
</dbReference>
<dbReference type="SUPFAM" id="SSF52777">
    <property type="entry name" value="CoA-dependent acyltransferases"/>
    <property type="match status" value="1"/>
</dbReference>
<evidence type="ECO:0000259" key="1">
    <source>
        <dbReference type="Pfam" id="PF00755"/>
    </source>
</evidence>
<proteinExistence type="predicted"/>
<dbReference type="Proteomes" id="UP000228934">
    <property type="component" value="Unassembled WGS sequence"/>
</dbReference>
<dbReference type="InterPro" id="IPR039551">
    <property type="entry name" value="Cho/carn_acyl_trans"/>
</dbReference>
<name>A0A2G9RTC3_AQUCT</name>
<evidence type="ECO:0000313" key="2">
    <source>
        <dbReference type="EMBL" id="PIO30491.1"/>
    </source>
</evidence>
<dbReference type="InterPro" id="IPR023213">
    <property type="entry name" value="CAT-like_dom_sf"/>
</dbReference>
<organism evidence="2 3">
    <name type="scientific">Aquarana catesbeiana</name>
    <name type="common">American bullfrog</name>
    <name type="synonym">Rana catesbeiana</name>
    <dbReference type="NCBI Taxonomy" id="8400"/>
    <lineage>
        <taxon>Eukaryota</taxon>
        <taxon>Metazoa</taxon>
        <taxon>Chordata</taxon>
        <taxon>Craniata</taxon>
        <taxon>Vertebrata</taxon>
        <taxon>Euteleostomi</taxon>
        <taxon>Amphibia</taxon>
        <taxon>Batrachia</taxon>
        <taxon>Anura</taxon>
        <taxon>Neobatrachia</taxon>
        <taxon>Ranoidea</taxon>
        <taxon>Ranidae</taxon>
        <taxon>Aquarana</taxon>
    </lineage>
</organism>
<dbReference type="AlphaFoldDB" id="A0A2G9RTC3"/>
<gene>
    <name evidence="2" type="ORF">AB205_0200770</name>
</gene>
<keyword evidence="3" id="KW-1185">Reference proteome</keyword>
<reference evidence="3" key="1">
    <citation type="journal article" date="2017" name="Nat. Commun.">
        <title>The North American bullfrog draft genome provides insight into hormonal regulation of long noncoding RNA.</title>
        <authorList>
            <person name="Hammond S.A."/>
            <person name="Warren R.L."/>
            <person name="Vandervalk B.P."/>
            <person name="Kucuk E."/>
            <person name="Khan H."/>
            <person name="Gibb E.A."/>
            <person name="Pandoh P."/>
            <person name="Kirk H."/>
            <person name="Zhao Y."/>
            <person name="Jones M."/>
            <person name="Mungall A.J."/>
            <person name="Coope R."/>
            <person name="Pleasance S."/>
            <person name="Moore R.A."/>
            <person name="Holt R.A."/>
            <person name="Round J.M."/>
            <person name="Ohora S."/>
            <person name="Walle B.V."/>
            <person name="Veldhoen N."/>
            <person name="Helbing C.C."/>
            <person name="Birol I."/>
        </authorList>
    </citation>
    <scope>NUCLEOTIDE SEQUENCE [LARGE SCALE GENOMIC DNA]</scope>
</reference>
<dbReference type="EMBL" id="KV935286">
    <property type="protein sequence ID" value="PIO30491.1"/>
    <property type="molecule type" value="Genomic_DNA"/>
</dbReference>
<sequence length="55" mass="6534">MIHDGYGFFYRIRDDRFVAACTAWKSSPETDAEKLLRMVFQNFQEMIQLMVNAQL</sequence>
<feature type="domain" description="Choline/carnitine acyltransferase" evidence="1">
    <location>
        <begin position="1"/>
        <end position="38"/>
    </location>
</feature>
<dbReference type="OrthoDB" id="240216at2759"/>
<dbReference type="Gene3D" id="3.30.559.10">
    <property type="entry name" value="Chloramphenicol acetyltransferase-like domain"/>
    <property type="match status" value="1"/>
</dbReference>